<sequence>MEIVKEKEKQESQEEIAFQSEIIVEGPEEMKIIKHTDAGEEENSKKRAKRKRKHEEERFETESRDEEPQKKKRN</sequence>
<protein>
    <submittedName>
        <fullName evidence="2">Uncharacterized protein</fullName>
    </submittedName>
</protein>
<feature type="compositionally biased region" description="Basic and acidic residues" evidence="1">
    <location>
        <begin position="1"/>
        <end position="12"/>
    </location>
</feature>
<reference evidence="2" key="2">
    <citation type="submission" date="2015-02" db="UniProtKB">
        <authorList>
            <consortium name="EnsemblMetazoa"/>
        </authorList>
    </citation>
    <scope>IDENTIFICATION</scope>
</reference>
<name>T1J1J9_STRMM</name>
<evidence type="ECO:0000313" key="3">
    <source>
        <dbReference type="Proteomes" id="UP000014500"/>
    </source>
</evidence>
<dbReference type="AlphaFoldDB" id="T1J1J9"/>
<dbReference type="EnsemblMetazoa" id="SMAR007418-RA">
    <property type="protein sequence ID" value="SMAR007418-PA"/>
    <property type="gene ID" value="SMAR007418"/>
</dbReference>
<dbReference type="HOGENOM" id="CLU_2690934_0_0_1"/>
<reference evidence="3" key="1">
    <citation type="submission" date="2011-05" db="EMBL/GenBank/DDBJ databases">
        <authorList>
            <person name="Richards S.R."/>
            <person name="Qu J."/>
            <person name="Jiang H."/>
            <person name="Jhangiani S.N."/>
            <person name="Agravi P."/>
            <person name="Goodspeed R."/>
            <person name="Gross S."/>
            <person name="Mandapat C."/>
            <person name="Jackson L."/>
            <person name="Mathew T."/>
            <person name="Pu L."/>
            <person name="Thornton R."/>
            <person name="Saada N."/>
            <person name="Wilczek-Boney K.B."/>
            <person name="Lee S."/>
            <person name="Kovar C."/>
            <person name="Wu Y."/>
            <person name="Scherer S.E."/>
            <person name="Worley K.C."/>
            <person name="Muzny D.M."/>
            <person name="Gibbs R."/>
        </authorList>
    </citation>
    <scope>NUCLEOTIDE SEQUENCE</scope>
    <source>
        <strain evidence="3">Brora</strain>
    </source>
</reference>
<feature type="region of interest" description="Disordered" evidence="1">
    <location>
        <begin position="1"/>
        <end position="74"/>
    </location>
</feature>
<feature type="compositionally biased region" description="Basic and acidic residues" evidence="1">
    <location>
        <begin position="54"/>
        <end position="74"/>
    </location>
</feature>
<feature type="compositionally biased region" description="Basic and acidic residues" evidence="1">
    <location>
        <begin position="28"/>
        <end position="45"/>
    </location>
</feature>
<organism evidence="2 3">
    <name type="scientific">Strigamia maritima</name>
    <name type="common">European centipede</name>
    <name type="synonym">Geophilus maritimus</name>
    <dbReference type="NCBI Taxonomy" id="126957"/>
    <lineage>
        <taxon>Eukaryota</taxon>
        <taxon>Metazoa</taxon>
        <taxon>Ecdysozoa</taxon>
        <taxon>Arthropoda</taxon>
        <taxon>Myriapoda</taxon>
        <taxon>Chilopoda</taxon>
        <taxon>Pleurostigmophora</taxon>
        <taxon>Geophilomorpha</taxon>
        <taxon>Linotaeniidae</taxon>
        <taxon>Strigamia</taxon>
    </lineage>
</organism>
<evidence type="ECO:0000256" key="1">
    <source>
        <dbReference type="SAM" id="MobiDB-lite"/>
    </source>
</evidence>
<dbReference type="EMBL" id="JH431789">
    <property type="status" value="NOT_ANNOTATED_CDS"/>
    <property type="molecule type" value="Genomic_DNA"/>
</dbReference>
<dbReference type="Proteomes" id="UP000014500">
    <property type="component" value="Unassembled WGS sequence"/>
</dbReference>
<proteinExistence type="predicted"/>
<evidence type="ECO:0000313" key="2">
    <source>
        <dbReference type="EnsemblMetazoa" id="SMAR007418-PA"/>
    </source>
</evidence>
<accession>T1J1J9</accession>
<keyword evidence="3" id="KW-1185">Reference proteome</keyword>